<evidence type="ECO:0000313" key="2">
    <source>
        <dbReference type="EMBL" id="MBB6447872.1"/>
    </source>
</evidence>
<evidence type="ECO:0000256" key="1">
    <source>
        <dbReference type="SAM" id="Phobius"/>
    </source>
</evidence>
<proteinExistence type="predicted"/>
<feature type="transmembrane region" description="Helical" evidence="1">
    <location>
        <begin position="14"/>
        <end position="35"/>
    </location>
</feature>
<reference evidence="2 3" key="1">
    <citation type="submission" date="2020-08" db="EMBL/GenBank/DDBJ databases">
        <title>Genomic Encyclopedia of Type Strains, Phase IV (KMG-IV): sequencing the most valuable type-strain genomes for metagenomic binning, comparative biology and taxonomic classification.</title>
        <authorList>
            <person name="Goeker M."/>
        </authorList>
    </citation>
    <scope>NUCLEOTIDE SEQUENCE [LARGE SCALE GENOMIC DNA]</scope>
    <source>
        <strain evidence="2 3">DSM 5391</strain>
    </source>
</reference>
<keyword evidence="1" id="KW-0472">Membrane</keyword>
<dbReference type="RefSeq" id="WP_184530225.1">
    <property type="nucleotide sequence ID" value="NZ_JACHGK010000031.1"/>
</dbReference>
<keyword evidence="3" id="KW-1185">Reference proteome</keyword>
<accession>A0A7X0HXM3</accession>
<protein>
    <submittedName>
        <fullName evidence="2">Putative integral membrane protein</fullName>
    </submittedName>
</protein>
<dbReference type="EMBL" id="JACHGK010000031">
    <property type="protein sequence ID" value="MBB6447872.1"/>
    <property type="molecule type" value="Genomic_DNA"/>
</dbReference>
<dbReference type="AlphaFoldDB" id="A0A7X0HXM3"/>
<gene>
    <name evidence="2" type="ORF">HNR53_004583</name>
</gene>
<name>A0A7X0HXM3_9BACI</name>
<keyword evidence="1" id="KW-0812">Transmembrane</keyword>
<keyword evidence="1" id="KW-1133">Transmembrane helix</keyword>
<dbReference type="Proteomes" id="UP000531594">
    <property type="component" value="Unassembled WGS sequence"/>
</dbReference>
<sequence>MESKELNNMRLKQVVVINGLILTFILILFIVTNVFDYSHPIEPTVPSF</sequence>
<evidence type="ECO:0000313" key="3">
    <source>
        <dbReference type="Proteomes" id="UP000531594"/>
    </source>
</evidence>
<organism evidence="2 3">
    <name type="scientific">Bacillus benzoevorans</name>
    <dbReference type="NCBI Taxonomy" id="1456"/>
    <lineage>
        <taxon>Bacteria</taxon>
        <taxon>Bacillati</taxon>
        <taxon>Bacillota</taxon>
        <taxon>Bacilli</taxon>
        <taxon>Bacillales</taxon>
        <taxon>Bacillaceae</taxon>
        <taxon>Bacillus</taxon>
    </lineage>
</organism>
<comment type="caution">
    <text evidence="2">The sequence shown here is derived from an EMBL/GenBank/DDBJ whole genome shotgun (WGS) entry which is preliminary data.</text>
</comment>